<evidence type="ECO:0000256" key="3">
    <source>
        <dbReference type="ARBA" id="ARBA00023069"/>
    </source>
</evidence>
<keyword evidence="2" id="KW-0282">Flagellum</keyword>
<dbReference type="AlphaFoldDB" id="A0AAV4TDW5"/>
<dbReference type="EMBL" id="BPLQ01009275">
    <property type="protein sequence ID" value="GIY42950.1"/>
    <property type="molecule type" value="Genomic_DNA"/>
</dbReference>
<dbReference type="InterPro" id="IPR003117">
    <property type="entry name" value="cAMP_dep_PK_reg_su_I/II_a/b"/>
</dbReference>
<gene>
    <name evidence="7" type="ORF">CDAR_204441</name>
</gene>
<dbReference type="PANTHER" id="PTHR14952">
    <property type="entry name" value="ROPPORIN-1-LIKE PROTEIN"/>
    <property type="match status" value="1"/>
</dbReference>
<evidence type="ECO:0000313" key="8">
    <source>
        <dbReference type="Proteomes" id="UP001054837"/>
    </source>
</evidence>
<evidence type="ECO:0000256" key="2">
    <source>
        <dbReference type="ARBA" id="ARBA00022846"/>
    </source>
</evidence>
<dbReference type="SUPFAM" id="SSF47391">
    <property type="entry name" value="Dimerization-anchoring domain of cAMP-dependent PK regulatory subunit"/>
    <property type="match status" value="1"/>
</dbReference>
<feature type="domain" description="RIIa" evidence="6">
    <location>
        <begin position="15"/>
        <end position="53"/>
    </location>
</feature>
<dbReference type="PANTHER" id="PTHR14952:SF9">
    <property type="entry name" value="EF-HAND DOMAIN-CONTAINING PROTEIN"/>
    <property type="match status" value="1"/>
</dbReference>
<dbReference type="Pfam" id="PF02197">
    <property type="entry name" value="RIIa"/>
    <property type="match status" value="1"/>
</dbReference>
<protein>
    <recommendedName>
        <fullName evidence="6">RIIa domain-containing protein</fullName>
    </recommendedName>
</protein>
<evidence type="ECO:0000256" key="1">
    <source>
        <dbReference type="ARBA" id="ARBA00004230"/>
    </source>
</evidence>
<evidence type="ECO:0000259" key="6">
    <source>
        <dbReference type="SMART" id="SM00394"/>
    </source>
</evidence>
<comment type="caution">
    <text evidence="7">The sequence shown here is derived from an EMBL/GenBank/DDBJ whole genome shotgun (WGS) entry which is preliminary data.</text>
</comment>
<comment type="subcellular location">
    <subcellularLocation>
        <location evidence="1">Cell projection</location>
        <location evidence="1">Cilium</location>
        <location evidence="1">Flagellum</location>
    </subcellularLocation>
</comment>
<evidence type="ECO:0000256" key="5">
    <source>
        <dbReference type="ARBA" id="ARBA00035651"/>
    </source>
</evidence>
<evidence type="ECO:0000256" key="4">
    <source>
        <dbReference type="ARBA" id="ARBA00023273"/>
    </source>
</evidence>
<evidence type="ECO:0000313" key="7">
    <source>
        <dbReference type="EMBL" id="GIY42950.1"/>
    </source>
</evidence>
<dbReference type="Gene3D" id="1.20.890.10">
    <property type="entry name" value="cAMP-dependent protein kinase regulatory subunit, dimerization-anchoring domain"/>
    <property type="match status" value="1"/>
</dbReference>
<sequence length="67" mass="7970">MESKPTAKNEIEIPSDLKYVLKEYAKNLIRSQPEDLLQWSVEYFKAKLNEENLKNLSEIQQEKETQQ</sequence>
<comment type="similarity">
    <text evidence="5">Belongs to the ropporin family.</text>
</comment>
<proteinExistence type="inferred from homology"/>
<organism evidence="7 8">
    <name type="scientific">Caerostris darwini</name>
    <dbReference type="NCBI Taxonomy" id="1538125"/>
    <lineage>
        <taxon>Eukaryota</taxon>
        <taxon>Metazoa</taxon>
        <taxon>Ecdysozoa</taxon>
        <taxon>Arthropoda</taxon>
        <taxon>Chelicerata</taxon>
        <taxon>Arachnida</taxon>
        <taxon>Araneae</taxon>
        <taxon>Araneomorphae</taxon>
        <taxon>Entelegynae</taxon>
        <taxon>Araneoidea</taxon>
        <taxon>Araneidae</taxon>
        <taxon>Caerostris</taxon>
    </lineage>
</organism>
<reference evidence="7 8" key="1">
    <citation type="submission" date="2021-06" db="EMBL/GenBank/DDBJ databases">
        <title>Caerostris darwini draft genome.</title>
        <authorList>
            <person name="Kono N."/>
            <person name="Arakawa K."/>
        </authorList>
    </citation>
    <scope>NUCLEOTIDE SEQUENCE [LARGE SCALE GENOMIC DNA]</scope>
</reference>
<name>A0AAV4TDW5_9ARAC</name>
<dbReference type="GO" id="GO:0031514">
    <property type="term" value="C:motile cilium"/>
    <property type="evidence" value="ECO:0007669"/>
    <property type="project" value="UniProtKB-SubCell"/>
</dbReference>
<dbReference type="SMART" id="SM00394">
    <property type="entry name" value="RIIa"/>
    <property type="match status" value="1"/>
</dbReference>
<accession>A0AAV4TDW5</accession>
<keyword evidence="4" id="KW-0966">Cell projection</keyword>
<keyword evidence="8" id="KW-1185">Reference proteome</keyword>
<dbReference type="Proteomes" id="UP001054837">
    <property type="component" value="Unassembled WGS sequence"/>
</dbReference>
<keyword evidence="3" id="KW-0969">Cilium</keyword>